<name>A0ABU8P016_9CORY</name>
<keyword evidence="2" id="KW-0472">Membrane</keyword>
<protein>
    <submittedName>
        <fullName evidence="3">Uncharacterized protein</fullName>
    </submittedName>
</protein>
<gene>
    <name evidence="3" type="ORF">V5S96_08350</name>
</gene>
<sequence length="136" mass="15463">MLSLFSAFTEGWNWDLVWRGVQAAVSLLGFAGLVWGIRLNTQAHVHRAAADHRAEWWRRFVWAVDKTQEESEHMRILGYDTLTDLSESDVITATELHLIQAAARAIDSPPLWLPARNTRDRESPGITPHRQGRIAP</sequence>
<evidence type="ECO:0000256" key="2">
    <source>
        <dbReference type="SAM" id="Phobius"/>
    </source>
</evidence>
<feature type="region of interest" description="Disordered" evidence="1">
    <location>
        <begin position="113"/>
        <end position="136"/>
    </location>
</feature>
<accession>A0ABU8P016</accession>
<keyword evidence="2" id="KW-0812">Transmembrane</keyword>
<reference evidence="3 4" key="1">
    <citation type="submission" date="2024-02" db="EMBL/GenBank/DDBJ databases">
        <title>Whole genome sequencing and characterization of Corynebacterium isolated from the ocular surface of dry eye disease sufferers.</title>
        <authorList>
            <person name="Naqvi M."/>
        </authorList>
    </citation>
    <scope>NUCLEOTIDE SEQUENCE [LARGE SCALE GENOMIC DNA]</scope>
    <source>
        <strain evidence="3 4">PCRF</strain>
    </source>
</reference>
<feature type="transmembrane region" description="Helical" evidence="2">
    <location>
        <begin position="20"/>
        <end position="37"/>
    </location>
</feature>
<keyword evidence="4" id="KW-1185">Reference proteome</keyword>
<proteinExistence type="predicted"/>
<dbReference type="Proteomes" id="UP001359781">
    <property type="component" value="Unassembled WGS sequence"/>
</dbReference>
<evidence type="ECO:0000256" key="1">
    <source>
        <dbReference type="SAM" id="MobiDB-lite"/>
    </source>
</evidence>
<keyword evidence="2" id="KW-1133">Transmembrane helix</keyword>
<dbReference type="RefSeq" id="WP_337890719.1">
    <property type="nucleotide sequence ID" value="NZ_JBAHVI010000008.1"/>
</dbReference>
<evidence type="ECO:0000313" key="4">
    <source>
        <dbReference type="Proteomes" id="UP001359781"/>
    </source>
</evidence>
<organism evidence="3 4">
    <name type="scientific">Corynebacterium mastitidis</name>
    <dbReference type="NCBI Taxonomy" id="161890"/>
    <lineage>
        <taxon>Bacteria</taxon>
        <taxon>Bacillati</taxon>
        <taxon>Actinomycetota</taxon>
        <taxon>Actinomycetes</taxon>
        <taxon>Mycobacteriales</taxon>
        <taxon>Corynebacteriaceae</taxon>
        <taxon>Corynebacterium</taxon>
    </lineage>
</organism>
<dbReference type="EMBL" id="JBAHVJ010000008">
    <property type="protein sequence ID" value="MEJ4100362.1"/>
    <property type="molecule type" value="Genomic_DNA"/>
</dbReference>
<comment type="caution">
    <text evidence="3">The sequence shown here is derived from an EMBL/GenBank/DDBJ whole genome shotgun (WGS) entry which is preliminary data.</text>
</comment>
<evidence type="ECO:0000313" key="3">
    <source>
        <dbReference type="EMBL" id="MEJ4100362.1"/>
    </source>
</evidence>